<sequence>MARYVAKAKAAEIERMPVERRIAHLVAYTATLEANAIDDVLTILDEVVGGLLSRVERHGKKRRLRTLGDLDRAAMALRDAWFELKAAAEDPQADLRATVVRLAAERVDQ</sequence>
<dbReference type="Proteomes" id="UP000318834">
    <property type="component" value="Unassembled WGS sequence"/>
</dbReference>
<name>A0A537IKX8_9BACT</name>
<reference evidence="1 2" key="1">
    <citation type="journal article" date="2019" name="Nat. Microbiol.">
        <title>Mediterranean grassland soil C-N compound turnover is dependent on rainfall and depth, and is mediated by genomically divergent microorganisms.</title>
        <authorList>
            <person name="Diamond S."/>
            <person name="Andeer P.F."/>
            <person name="Li Z."/>
            <person name="Crits-Christoph A."/>
            <person name="Burstein D."/>
            <person name="Anantharaman K."/>
            <person name="Lane K.R."/>
            <person name="Thomas B.C."/>
            <person name="Pan C."/>
            <person name="Northen T.R."/>
            <person name="Banfield J.F."/>
        </authorList>
    </citation>
    <scope>NUCLEOTIDE SEQUENCE [LARGE SCALE GENOMIC DNA]</scope>
    <source>
        <strain evidence="1">NP_8</strain>
    </source>
</reference>
<accession>A0A537IKX8</accession>
<dbReference type="AlphaFoldDB" id="A0A537IKX8"/>
<gene>
    <name evidence="1" type="ORF">E6H05_12185</name>
</gene>
<dbReference type="EMBL" id="VBAP01000103">
    <property type="protein sequence ID" value="TMI71732.1"/>
    <property type="molecule type" value="Genomic_DNA"/>
</dbReference>
<evidence type="ECO:0008006" key="3">
    <source>
        <dbReference type="Google" id="ProtNLM"/>
    </source>
</evidence>
<feature type="non-terminal residue" evidence="1">
    <location>
        <position position="109"/>
    </location>
</feature>
<evidence type="ECO:0000313" key="1">
    <source>
        <dbReference type="EMBL" id="TMI71732.1"/>
    </source>
</evidence>
<evidence type="ECO:0000313" key="2">
    <source>
        <dbReference type="Proteomes" id="UP000318834"/>
    </source>
</evidence>
<protein>
    <recommendedName>
        <fullName evidence="3">Terminase small subunit</fullName>
    </recommendedName>
</protein>
<comment type="caution">
    <text evidence="1">The sequence shown here is derived from an EMBL/GenBank/DDBJ whole genome shotgun (WGS) entry which is preliminary data.</text>
</comment>
<organism evidence="1 2">
    <name type="scientific">Candidatus Segetimicrobium genomatis</name>
    <dbReference type="NCBI Taxonomy" id="2569760"/>
    <lineage>
        <taxon>Bacteria</taxon>
        <taxon>Bacillati</taxon>
        <taxon>Candidatus Sysuimicrobiota</taxon>
        <taxon>Candidatus Sysuimicrobiia</taxon>
        <taxon>Candidatus Sysuimicrobiales</taxon>
        <taxon>Candidatus Segetimicrobiaceae</taxon>
        <taxon>Candidatus Segetimicrobium</taxon>
    </lineage>
</organism>
<proteinExistence type="predicted"/>